<dbReference type="GO" id="GO:0004867">
    <property type="term" value="F:serine-type endopeptidase inhibitor activity"/>
    <property type="evidence" value="ECO:0007669"/>
    <property type="project" value="UniProtKB-KW"/>
</dbReference>
<sequence length="387" mass="42914">MAGVVHPQFFGSFPQYRRTATGNSVDVASMKLLKETYNAAEDKNVVASPLGVLTLLSLYASGAARENRDEIVRYLGAHDYSELEGSYARLCQQYDYMDPKFLALANKVLVSDKLDLQYQFLSTAHYYRSDVDNINFGDPKAAADAINEWSARKTAGKISNPVSESDIDPEAAVALLNVINFQGHWHLPFNASNTKEQEFHADRSTSELKPMMHLEQPLVYRDSPELGARLVELPYKEFQFRMIIILPNEINGLQSVLDKVAENGILDDVFKMDSGNTKVVLDLPKFEIKTKLNLNDLLPKVGVSRIFEEAAPGIVKGYGVAVARALQEAFVKIDEEGATAGAFTGFVAVPVSADFRPPPPIHFKADHPFLFAILHEDVVLFAGTYSH</sequence>
<dbReference type="InterPro" id="IPR036186">
    <property type="entry name" value="Serpin_sf"/>
</dbReference>
<keyword evidence="2" id="KW-0646">Protease inhibitor</keyword>
<dbReference type="Pfam" id="PF00079">
    <property type="entry name" value="Serpin"/>
    <property type="match status" value="1"/>
</dbReference>
<dbReference type="InterPro" id="IPR042178">
    <property type="entry name" value="Serpin_sf_1"/>
</dbReference>
<reference evidence="7" key="1">
    <citation type="submission" date="2025-08" db="UniProtKB">
        <authorList>
            <consortium name="RefSeq"/>
        </authorList>
    </citation>
    <scope>IDENTIFICATION</scope>
</reference>
<feature type="domain" description="Serpin" evidence="5">
    <location>
        <begin position="30"/>
        <end position="387"/>
    </location>
</feature>
<dbReference type="KEGG" id="bany:112042942"/>
<dbReference type="Gene3D" id="3.30.497.10">
    <property type="entry name" value="Antithrombin, subunit I, domain 2"/>
    <property type="match status" value="1"/>
</dbReference>
<dbReference type="InterPro" id="IPR042185">
    <property type="entry name" value="Serpin_sf_2"/>
</dbReference>
<evidence type="ECO:0000259" key="5">
    <source>
        <dbReference type="SMART" id="SM00093"/>
    </source>
</evidence>
<dbReference type="SUPFAM" id="SSF56574">
    <property type="entry name" value="Serpins"/>
    <property type="match status" value="1"/>
</dbReference>
<dbReference type="OrthoDB" id="671595at2759"/>
<evidence type="ECO:0000313" key="6">
    <source>
        <dbReference type="Proteomes" id="UP001652582"/>
    </source>
</evidence>
<proteinExistence type="inferred from homology"/>
<dbReference type="GO" id="GO:0005615">
    <property type="term" value="C:extracellular space"/>
    <property type="evidence" value="ECO:0007669"/>
    <property type="project" value="InterPro"/>
</dbReference>
<keyword evidence="6" id="KW-1185">Reference proteome</keyword>
<evidence type="ECO:0000256" key="1">
    <source>
        <dbReference type="ARBA" id="ARBA00009500"/>
    </source>
</evidence>
<name>A0A6J1MMC5_BICAN</name>
<accession>A0A6J1MMC5</accession>
<comment type="similarity">
    <text evidence="1 4">Belongs to the serpin family.</text>
</comment>
<gene>
    <name evidence="7" type="primary">LOC112042942</name>
</gene>
<dbReference type="PROSITE" id="PS00284">
    <property type="entry name" value="SERPIN"/>
    <property type="match status" value="1"/>
</dbReference>
<dbReference type="InterPro" id="IPR023796">
    <property type="entry name" value="Serpin_dom"/>
</dbReference>
<organism evidence="6 7">
    <name type="scientific">Bicyclus anynana</name>
    <name type="common">Squinting bush brown butterfly</name>
    <dbReference type="NCBI Taxonomy" id="110368"/>
    <lineage>
        <taxon>Eukaryota</taxon>
        <taxon>Metazoa</taxon>
        <taxon>Ecdysozoa</taxon>
        <taxon>Arthropoda</taxon>
        <taxon>Hexapoda</taxon>
        <taxon>Insecta</taxon>
        <taxon>Pterygota</taxon>
        <taxon>Neoptera</taxon>
        <taxon>Endopterygota</taxon>
        <taxon>Lepidoptera</taxon>
        <taxon>Glossata</taxon>
        <taxon>Ditrysia</taxon>
        <taxon>Papilionoidea</taxon>
        <taxon>Nymphalidae</taxon>
        <taxon>Satyrinae</taxon>
        <taxon>Satyrini</taxon>
        <taxon>Mycalesina</taxon>
        <taxon>Bicyclus</taxon>
    </lineage>
</organism>
<dbReference type="InterPro" id="IPR000215">
    <property type="entry name" value="Serpin_fam"/>
</dbReference>
<dbReference type="InterPro" id="IPR023795">
    <property type="entry name" value="Serpin_CS"/>
</dbReference>
<dbReference type="SMART" id="SM00093">
    <property type="entry name" value="SERPIN"/>
    <property type="match status" value="1"/>
</dbReference>
<keyword evidence="3" id="KW-0722">Serine protease inhibitor</keyword>
<evidence type="ECO:0000313" key="7">
    <source>
        <dbReference type="RefSeq" id="XP_023933937.2"/>
    </source>
</evidence>
<dbReference type="Gene3D" id="2.30.39.10">
    <property type="entry name" value="Alpha-1-antitrypsin, domain 1"/>
    <property type="match status" value="1"/>
</dbReference>
<dbReference type="PANTHER" id="PTHR11461">
    <property type="entry name" value="SERINE PROTEASE INHIBITOR, SERPIN"/>
    <property type="match status" value="1"/>
</dbReference>
<evidence type="ECO:0000256" key="3">
    <source>
        <dbReference type="ARBA" id="ARBA00022900"/>
    </source>
</evidence>
<evidence type="ECO:0000256" key="4">
    <source>
        <dbReference type="RuleBase" id="RU000411"/>
    </source>
</evidence>
<dbReference type="PANTHER" id="PTHR11461:SF211">
    <property type="entry name" value="GH10112P-RELATED"/>
    <property type="match status" value="1"/>
</dbReference>
<dbReference type="RefSeq" id="XP_023933937.2">
    <property type="nucleotide sequence ID" value="XM_024078169.2"/>
</dbReference>
<dbReference type="GeneID" id="112042942"/>
<evidence type="ECO:0000256" key="2">
    <source>
        <dbReference type="ARBA" id="ARBA00022690"/>
    </source>
</evidence>
<protein>
    <submittedName>
        <fullName evidence="7">Antichymotrypsin-1</fullName>
    </submittedName>
</protein>
<dbReference type="Proteomes" id="UP001652582">
    <property type="component" value="Chromosome 20"/>
</dbReference>
<dbReference type="AlphaFoldDB" id="A0A6J1MMC5"/>